<evidence type="ECO:0000313" key="6">
    <source>
        <dbReference type="EMBL" id="MBB5430067.1"/>
    </source>
</evidence>
<keyword evidence="7" id="KW-1185">Reference proteome</keyword>
<dbReference type="GO" id="GO:0003973">
    <property type="term" value="F:(S)-2-hydroxy-acid oxidase activity"/>
    <property type="evidence" value="ECO:0007669"/>
    <property type="project" value="UniProtKB-EC"/>
</dbReference>
<dbReference type="PANTHER" id="PTHR42934:SF1">
    <property type="entry name" value="GLYCOLATE OXIDASE SUBUNIT GLCD"/>
    <property type="match status" value="1"/>
</dbReference>
<keyword evidence="2" id="KW-0285">Flavoprotein</keyword>
<dbReference type="Pfam" id="PF02913">
    <property type="entry name" value="FAD-oxidase_C"/>
    <property type="match status" value="1"/>
</dbReference>
<dbReference type="EC" id="1.1.3.15" evidence="6"/>
<dbReference type="GO" id="GO:0071949">
    <property type="term" value="F:FAD binding"/>
    <property type="evidence" value="ECO:0007669"/>
    <property type="project" value="InterPro"/>
</dbReference>
<dbReference type="RefSeq" id="WP_184387661.1">
    <property type="nucleotide sequence ID" value="NZ_BAAAJD010000107.1"/>
</dbReference>
<keyword evidence="4 6" id="KW-0560">Oxidoreductase</keyword>
<dbReference type="InterPro" id="IPR051914">
    <property type="entry name" value="FAD-linked_OxidoTrans_Type4"/>
</dbReference>
<dbReference type="InterPro" id="IPR004113">
    <property type="entry name" value="FAD-bd_oxidored_4_C"/>
</dbReference>
<organism evidence="6 7">
    <name type="scientific">Nocardiopsis composta</name>
    <dbReference type="NCBI Taxonomy" id="157465"/>
    <lineage>
        <taxon>Bacteria</taxon>
        <taxon>Bacillati</taxon>
        <taxon>Actinomycetota</taxon>
        <taxon>Actinomycetes</taxon>
        <taxon>Streptosporangiales</taxon>
        <taxon>Nocardiopsidaceae</taxon>
        <taxon>Nocardiopsis</taxon>
    </lineage>
</organism>
<accession>A0A7W8QGK1</accession>
<reference evidence="6 7" key="1">
    <citation type="submission" date="2020-08" db="EMBL/GenBank/DDBJ databases">
        <title>Sequencing the genomes of 1000 actinobacteria strains.</title>
        <authorList>
            <person name="Klenk H.-P."/>
        </authorList>
    </citation>
    <scope>NUCLEOTIDE SEQUENCE [LARGE SCALE GENOMIC DNA]</scope>
    <source>
        <strain evidence="6 7">DSM 44551</strain>
    </source>
</reference>
<evidence type="ECO:0000256" key="4">
    <source>
        <dbReference type="ARBA" id="ARBA00023002"/>
    </source>
</evidence>
<dbReference type="Gene3D" id="1.10.45.10">
    <property type="entry name" value="Vanillyl-alcohol Oxidase, Chain A, domain 4"/>
    <property type="match status" value="1"/>
</dbReference>
<evidence type="ECO:0000256" key="2">
    <source>
        <dbReference type="ARBA" id="ARBA00022630"/>
    </source>
</evidence>
<evidence type="ECO:0000259" key="5">
    <source>
        <dbReference type="PROSITE" id="PS51387"/>
    </source>
</evidence>
<dbReference type="InterPro" id="IPR016169">
    <property type="entry name" value="FAD-bd_PCMH_sub2"/>
</dbReference>
<keyword evidence="3" id="KW-0274">FAD</keyword>
<proteinExistence type="predicted"/>
<gene>
    <name evidence="6" type="ORF">HDA36_000151</name>
</gene>
<dbReference type="InterPro" id="IPR016171">
    <property type="entry name" value="Vanillyl_alc_oxidase_C-sub2"/>
</dbReference>
<dbReference type="AlphaFoldDB" id="A0A7W8QGK1"/>
<dbReference type="InterPro" id="IPR016164">
    <property type="entry name" value="FAD-linked_Oxase-like_C"/>
</dbReference>
<dbReference type="Proteomes" id="UP000572635">
    <property type="component" value="Unassembled WGS sequence"/>
</dbReference>
<dbReference type="InterPro" id="IPR016167">
    <property type="entry name" value="FAD-bd_PCMH_sub1"/>
</dbReference>
<feature type="domain" description="FAD-binding PCMH-type" evidence="5">
    <location>
        <begin position="37"/>
        <end position="215"/>
    </location>
</feature>
<dbReference type="InterPro" id="IPR036318">
    <property type="entry name" value="FAD-bd_PCMH-like_sf"/>
</dbReference>
<comment type="caution">
    <text evidence="6">The sequence shown here is derived from an EMBL/GenBank/DDBJ whole genome shotgun (WGS) entry which is preliminary data.</text>
</comment>
<dbReference type="EMBL" id="JACHDB010000001">
    <property type="protein sequence ID" value="MBB5430067.1"/>
    <property type="molecule type" value="Genomic_DNA"/>
</dbReference>
<dbReference type="Gene3D" id="3.30.43.10">
    <property type="entry name" value="Uridine Diphospho-n-acetylenolpyruvylglucosamine Reductase, domain 2"/>
    <property type="match status" value="1"/>
</dbReference>
<sequence length="483" mass="50348">MLSTEAVAEFEAELGPDAVVTDPVSLRSYECDGLTGFRVVPSLVLLPRSAEQVAACTAVCARHGIPFVARGAGTGLSGGALPVADGVVISLQRLRRVLSVDPDDRRATVEPGVTNADVTRAAAAHGLYFAPDPSSGQVCTVGGNVAENSGGAHCLKYGFTVHHVHAADVVLPDGSLVRLGGDAPHQAGYDLLGAFIGSEGTLGIAVRIEVRLLPVPASVRTLVADFDSVEQAGDTVTDIIAAGIVPAAIEMVDALAAEAVEEAVAAGYSRTAAAALIVEVDGPEQEVDEQFAEVRRVCRAHGSTRLRIAEDPAERALVWKGRKAAFAAVGRISPDYLVQDGVVPRTRLAEALTRIGELADDAGLRVANVFHAGDGNLHPLVLYSEAAGEHDRAEALSTAIAELCVDLGGSLSGEHGIGTDKACSMPRQYDAASLDAMRLLRSAFDPRGLCNPGKVLPTPRLCGERPGPYRPHPLEAEGLIERM</sequence>
<dbReference type="Gene3D" id="3.30.70.2740">
    <property type="match status" value="1"/>
</dbReference>
<dbReference type="PANTHER" id="PTHR42934">
    <property type="entry name" value="GLYCOLATE OXIDASE SUBUNIT GLCD"/>
    <property type="match status" value="1"/>
</dbReference>
<dbReference type="InterPro" id="IPR016166">
    <property type="entry name" value="FAD-bd_PCMH"/>
</dbReference>
<dbReference type="Gene3D" id="3.30.465.10">
    <property type="match status" value="1"/>
</dbReference>
<name>A0A7W8QGK1_9ACTN</name>
<dbReference type="Pfam" id="PF01565">
    <property type="entry name" value="FAD_binding_4"/>
    <property type="match status" value="1"/>
</dbReference>
<comment type="cofactor">
    <cofactor evidence="1">
        <name>FAD</name>
        <dbReference type="ChEBI" id="CHEBI:57692"/>
    </cofactor>
</comment>
<evidence type="ECO:0000256" key="1">
    <source>
        <dbReference type="ARBA" id="ARBA00001974"/>
    </source>
</evidence>
<protein>
    <submittedName>
        <fullName evidence="6">Glycolate oxidase</fullName>
        <ecNumber evidence="6">1.1.3.15</ecNumber>
    </submittedName>
</protein>
<dbReference type="SUPFAM" id="SSF55103">
    <property type="entry name" value="FAD-linked oxidases, C-terminal domain"/>
    <property type="match status" value="1"/>
</dbReference>
<evidence type="ECO:0000313" key="7">
    <source>
        <dbReference type="Proteomes" id="UP000572635"/>
    </source>
</evidence>
<evidence type="ECO:0000256" key="3">
    <source>
        <dbReference type="ARBA" id="ARBA00022827"/>
    </source>
</evidence>
<dbReference type="SUPFAM" id="SSF56176">
    <property type="entry name" value="FAD-binding/transporter-associated domain-like"/>
    <property type="match status" value="1"/>
</dbReference>
<dbReference type="InterPro" id="IPR006094">
    <property type="entry name" value="Oxid_FAD_bind_N"/>
</dbReference>
<dbReference type="PROSITE" id="PS51387">
    <property type="entry name" value="FAD_PCMH"/>
    <property type="match status" value="1"/>
</dbReference>